<evidence type="ECO:0000256" key="1">
    <source>
        <dbReference type="SAM" id="MobiDB-lite"/>
    </source>
</evidence>
<protein>
    <submittedName>
        <fullName evidence="2">Uncharacterized protein</fullName>
    </submittedName>
</protein>
<evidence type="ECO:0000313" key="2">
    <source>
        <dbReference type="EMBL" id="KAF1997692.1"/>
    </source>
</evidence>
<gene>
    <name evidence="2" type="ORF">P154DRAFT_273141</name>
</gene>
<evidence type="ECO:0000313" key="3">
    <source>
        <dbReference type="Proteomes" id="UP000799779"/>
    </source>
</evidence>
<feature type="compositionally biased region" description="Pro residues" evidence="1">
    <location>
        <begin position="280"/>
        <end position="290"/>
    </location>
</feature>
<feature type="compositionally biased region" description="Acidic residues" evidence="1">
    <location>
        <begin position="217"/>
        <end position="226"/>
    </location>
</feature>
<feature type="compositionally biased region" description="Low complexity" evidence="1">
    <location>
        <begin position="310"/>
        <end position="324"/>
    </location>
</feature>
<feature type="compositionally biased region" description="Basic residues" evidence="1">
    <location>
        <begin position="52"/>
        <end position="67"/>
    </location>
</feature>
<dbReference type="EMBL" id="ML977610">
    <property type="protein sequence ID" value="KAF1997692.1"/>
    <property type="molecule type" value="Genomic_DNA"/>
</dbReference>
<accession>A0A6A5W7E8</accession>
<feature type="region of interest" description="Disordered" evidence="1">
    <location>
        <begin position="177"/>
        <end position="244"/>
    </location>
</feature>
<reference evidence="2" key="1">
    <citation type="journal article" date="2020" name="Stud. Mycol.">
        <title>101 Dothideomycetes genomes: a test case for predicting lifestyles and emergence of pathogens.</title>
        <authorList>
            <person name="Haridas S."/>
            <person name="Albert R."/>
            <person name="Binder M."/>
            <person name="Bloem J."/>
            <person name="Labutti K."/>
            <person name="Salamov A."/>
            <person name="Andreopoulos B."/>
            <person name="Baker S."/>
            <person name="Barry K."/>
            <person name="Bills G."/>
            <person name="Bluhm B."/>
            <person name="Cannon C."/>
            <person name="Castanera R."/>
            <person name="Culley D."/>
            <person name="Daum C."/>
            <person name="Ezra D."/>
            <person name="Gonzalez J."/>
            <person name="Henrissat B."/>
            <person name="Kuo A."/>
            <person name="Liang C."/>
            <person name="Lipzen A."/>
            <person name="Lutzoni F."/>
            <person name="Magnuson J."/>
            <person name="Mondo S."/>
            <person name="Nolan M."/>
            <person name="Ohm R."/>
            <person name="Pangilinan J."/>
            <person name="Park H.-J."/>
            <person name="Ramirez L."/>
            <person name="Alfaro M."/>
            <person name="Sun H."/>
            <person name="Tritt A."/>
            <person name="Yoshinaga Y."/>
            <person name="Zwiers L.-H."/>
            <person name="Turgeon B."/>
            <person name="Goodwin S."/>
            <person name="Spatafora J."/>
            <person name="Crous P."/>
            <person name="Grigoriev I."/>
        </authorList>
    </citation>
    <scope>NUCLEOTIDE SEQUENCE</scope>
    <source>
        <strain evidence="2">CBS 123094</strain>
    </source>
</reference>
<feature type="compositionally biased region" description="Low complexity" evidence="1">
    <location>
        <begin position="107"/>
        <end position="122"/>
    </location>
</feature>
<sequence length="408" mass="44659">MQKRHSSLSSAAAFVDRPQTYRKRSNSIPIMEALGCSTDEARLILDEGNAALRRRRSSGRNPSRRKRSNPEHVTTFRPQDHIQYLYPPAQQPSEGTLYPPDRSSLHSRTSSNMTDNSTSTITGRTPIAAGDSTTPMVSPGSPLFDYSANLANFIRAQLASIPSHGYAAISPRSCPDFSFPSKSPPQSPAKPKRSMPSIQMPSIRPPVQSQFSAWSSTDDDETDDELSSFPAVPGQDFMDTSYPSSVLDYDDELQGGSFLFPSTPPELALEHPNIGGFEFPAPPPKSPPSPYSSHDEVHYQSSVSDHPKLTPSSAPSFSSSSTTSYFDSKRPISISAQMKDRIIAAVSPHPGSHKMFRAISPFENGAISNVHDIHVESQHRVVVDGLSFDLLHDLKMPDETMTRVSTPC</sequence>
<feature type="region of interest" description="Disordered" evidence="1">
    <location>
        <begin position="1"/>
        <end position="21"/>
    </location>
</feature>
<feature type="region of interest" description="Disordered" evidence="1">
    <location>
        <begin position="52"/>
        <end position="134"/>
    </location>
</feature>
<proteinExistence type="predicted"/>
<dbReference type="AlphaFoldDB" id="A0A6A5W7E8"/>
<keyword evidence="3" id="KW-1185">Reference proteome</keyword>
<dbReference type="OrthoDB" id="3909054at2759"/>
<organism evidence="2 3">
    <name type="scientific">Amniculicola lignicola CBS 123094</name>
    <dbReference type="NCBI Taxonomy" id="1392246"/>
    <lineage>
        <taxon>Eukaryota</taxon>
        <taxon>Fungi</taxon>
        <taxon>Dikarya</taxon>
        <taxon>Ascomycota</taxon>
        <taxon>Pezizomycotina</taxon>
        <taxon>Dothideomycetes</taxon>
        <taxon>Pleosporomycetidae</taxon>
        <taxon>Pleosporales</taxon>
        <taxon>Amniculicolaceae</taxon>
        <taxon>Amniculicola</taxon>
    </lineage>
</organism>
<feature type="region of interest" description="Disordered" evidence="1">
    <location>
        <begin position="271"/>
        <end position="326"/>
    </location>
</feature>
<name>A0A6A5W7E8_9PLEO</name>
<dbReference type="Proteomes" id="UP000799779">
    <property type="component" value="Unassembled WGS sequence"/>
</dbReference>